<gene>
    <name evidence="5" type="ORF">D4100_07360</name>
</gene>
<dbReference type="SUPFAM" id="SSF51225">
    <property type="entry name" value="Fibre shaft of virus attachment proteins"/>
    <property type="match status" value="1"/>
</dbReference>
<evidence type="ECO:0000256" key="3">
    <source>
        <dbReference type="SAM" id="MobiDB-lite"/>
    </source>
</evidence>
<organism evidence="5 6">
    <name type="scientific">Serratia inhibens</name>
    <dbReference type="NCBI Taxonomy" id="2338073"/>
    <lineage>
        <taxon>Bacteria</taxon>
        <taxon>Pseudomonadati</taxon>
        <taxon>Pseudomonadota</taxon>
        <taxon>Gammaproteobacteria</taxon>
        <taxon>Enterobacterales</taxon>
        <taxon>Yersiniaceae</taxon>
        <taxon>Serratia</taxon>
    </lineage>
</organism>
<feature type="domain" description="Phage tail collar" evidence="4">
    <location>
        <begin position="101"/>
        <end position="122"/>
    </location>
</feature>
<dbReference type="Gene3D" id="2.10.25.20">
    <property type="entry name" value="reovirus attachment protein sigma1, domain 1"/>
    <property type="match status" value="1"/>
</dbReference>
<accession>A0AA92X8D1</accession>
<dbReference type="CDD" id="cd22641">
    <property type="entry name" value="C24-like"/>
    <property type="match status" value="1"/>
</dbReference>
<feature type="region of interest" description="Disordered" evidence="3">
    <location>
        <begin position="13"/>
        <end position="32"/>
    </location>
</feature>
<dbReference type="EMBL" id="QYYG01000001">
    <property type="protein sequence ID" value="RJF58921.1"/>
    <property type="molecule type" value="Genomic_DNA"/>
</dbReference>
<keyword evidence="2" id="KW-0945">Host-virus interaction</keyword>
<dbReference type="Proteomes" id="UP000284338">
    <property type="component" value="Unassembled WGS sequence"/>
</dbReference>
<evidence type="ECO:0000256" key="2">
    <source>
        <dbReference type="ARBA" id="ARBA00022581"/>
    </source>
</evidence>
<keyword evidence="6" id="KW-1185">Reference proteome</keyword>
<protein>
    <submittedName>
        <fullName evidence="5">Tail fiber protein</fullName>
    </submittedName>
</protein>
<evidence type="ECO:0000259" key="4">
    <source>
        <dbReference type="Pfam" id="PF07484"/>
    </source>
</evidence>
<dbReference type="AlphaFoldDB" id="A0AA92X8D1"/>
<sequence>MVESGLAIKLAKGSHNNGGGGQGTDGATDGSAGGLNLSSNGLSIDAGIGIQIDEKGLGVKLTANSGLSVDESKGLKVQSGAGLQVNGDGIGLLPEQTFQKGMIMMFSGSATPAGWALCDGNNGTPDLVDRFIMGGNLSGINGVSSAKFTGDKNNKKFSTSTNNNNSQNITVKVGGTALTVDQMPSHSHETGQRYSTINAVDKYGFVVDKVPFSGYYIVNNSPVIAYGTSRYVYPYTQPIGAGKSHTHSSSATLPAHQHAIDITPPYYILAFIIKL</sequence>
<dbReference type="GO" id="GO:0019062">
    <property type="term" value="P:virion attachment to host cell"/>
    <property type="evidence" value="ECO:0007669"/>
    <property type="project" value="InterPro"/>
</dbReference>
<name>A0AA92X8D1_9GAMM</name>
<reference evidence="5 6" key="1">
    <citation type="submission" date="2018-09" db="EMBL/GenBank/DDBJ databases">
        <title>Draft genome of a novel serratia sp. strain with antifungal activity.</title>
        <authorList>
            <person name="Dichmann S.I."/>
            <person name="Park B.P."/>
            <person name="Pathiraja D."/>
            <person name="Choi I.-G."/>
            <person name="Stougaard P."/>
            <person name="Hennessy R.C."/>
        </authorList>
    </citation>
    <scope>NUCLEOTIDE SEQUENCE [LARGE SCALE GENOMIC DNA]</scope>
    <source>
        <strain evidence="5 6">S40</strain>
    </source>
</reference>
<evidence type="ECO:0000313" key="6">
    <source>
        <dbReference type="Proteomes" id="UP000284338"/>
    </source>
</evidence>
<proteinExistence type="predicted"/>
<dbReference type="InterPro" id="IPR011083">
    <property type="entry name" value="Phage_tail_collar_dom"/>
</dbReference>
<dbReference type="SUPFAM" id="SSF88874">
    <property type="entry name" value="Receptor-binding domain of short tail fibre protein gp12"/>
    <property type="match status" value="1"/>
</dbReference>
<dbReference type="Pfam" id="PF07484">
    <property type="entry name" value="Collar"/>
    <property type="match status" value="1"/>
</dbReference>
<comment type="caution">
    <text evidence="5">The sequence shown here is derived from an EMBL/GenBank/DDBJ whole genome shotgun (WGS) entry which is preliminary data.</text>
</comment>
<evidence type="ECO:0000313" key="5">
    <source>
        <dbReference type="EMBL" id="RJF58921.1"/>
    </source>
</evidence>
<evidence type="ECO:0000256" key="1">
    <source>
        <dbReference type="ARBA" id="ARBA00004328"/>
    </source>
</evidence>
<comment type="subcellular location">
    <subcellularLocation>
        <location evidence="1">Virion</location>
    </subcellularLocation>
</comment>
<dbReference type="InterPro" id="IPR009013">
    <property type="entry name" value="Attachment_protein_shaft_sf"/>
</dbReference>